<organism evidence="1">
    <name type="scientific">Cacopsylla melanoneura</name>
    <dbReference type="NCBI Taxonomy" id="428564"/>
    <lineage>
        <taxon>Eukaryota</taxon>
        <taxon>Metazoa</taxon>
        <taxon>Ecdysozoa</taxon>
        <taxon>Arthropoda</taxon>
        <taxon>Hexapoda</taxon>
        <taxon>Insecta</taxon>
        <taxon>Pterygota</taxon>
        <taxon>Neoptera</taxon>
        <taxon>Paraneoptera</taxon>
        <taxon>Hemiptera</taxon>
        <taxon>Sternorrhyncha</taxon>
        <taxon>Psylloidea</taxon>
        <taxon>Psyllidae</taxon>
        <taxon>Psyllinae</taxon>
        <taxon>Cacopsylla</taxon>
    </lineage>
</organism>
<accession>A0A8D8TUN9</accession>
<name>A0A8D8TUN9_9HEMI</name>
<dbReference type="AlphaFoldDB" id="A0A8D8TUN9"/>
<dbReference type="EMBL" id="HBUF01308373">
    <property type="protein sequence ID" value="CAG6692670.1"/>
    <property type="molecule type" value="Transcribed_RNA"/>
</dbReference>
<sequence>MQLVHSDYWMQSKRASFITKSNSIRRPHQNCLEKWLKLLSLKQRLSILDLLMPVPSCMPTGLSSTTVRLTTCLLAMESSSITRVQDEEKTLSRERSPDRLRKYHLVSWSVYSWEI</sequence>
<reference evidence="1" key="1">
    <citation type="submission" date="2021-05" db="EMBL/GenBank/DDBJ databases">
        <authorList>
            <person name="Alioto T."/>
            <person name="Alioto T."/>
            <person name="Gomez Garrido J."/>
        </authorList>
    </citation>
    <scope>NUCLEOTIDE SEQUENCE</scope>
</reference>
<proteinExistence type="predicted"/>
<dbReference type="EMBL" id="HBUF01308372">
    <property type="protein sequence ID" value="CAG6692668.1"/>
    <property type="molecule type" value="Transcribed_RNA"/>
</dbReference>
<protein>
    <submittedName>
        <fullName evidence="1">Uncharacterized protein</fullName>
    </submittedName>
</protein>
<evidence type="ECO:0000313" key="1">
    <source>
        <dbReference type="EMBL" id="CAG6692670.1"/>
    </source>
</evidence>